<protein>
    <submittedName>
        <fullName evidence="2">Uncharacterized protein</fullName>
    </submittedName>
</protein>
<name>A0ABP5NDJ0_9ACTN</name>
<evidence type="ECO:0000256" key="1">
    <source>
        <dbReference type="SAM" id="MobiDB-lite"/>
    </source>
</evidence>
<keyword evidence="3" id="KW-1185">Reference proteome</keyword>
<evidence type="ECO:0000313" key="2">
    <source>
        <dbReference type="EMBL" id="GAA2195937.1"/>
    </source>
</evidence>
<gene>
    <name evidence="2" type="ORF">GCM10009787_28090</name>
</gene>
<dbReference type="Proteomes" id="UP001501391">
    <property type="component" value="Unassembled WGS sequence"/>
</dbReference>
<evidence type="ECO:0000313" key="3">
    <source>
        <dbReference type="Proteomes" id="UP001501391"/>
    </source>
</evidence>
<organism evidence="2 3">
    <name type="scientific">Streptomyces bangladeshensis</name>
    <dbReference type="NCBI Taxonomy" id="295352"/>
    <lineage>
        <taxon>Bacteria</taxon>
        <taxon>Bacillati</taxon>
        <taxon>Actinomycetota</taxon>
        <taxon>Actinomycetes</taxon>
        <taxon>Kitasatosporales</taxon>
        <taxon>Streptomycetaceae</taxon>
        <taxon>Streptomyces</taxon>
    </lineage>
</organism>
<reference evidence="3" key="1">
    <citation type="journal article" date="2019" name="Int. J. Syst. Evol. Microbiol.">
        <title>The Global Catalogue of Microorganisms (GCM) 10K type strain sequencing project: providing services to taxonomists for standard genome sequencing and annotation.</title>
        <authorList>
            <consortium name="The Broad Institute Genomics Platform"/>
            <consortium name="The Broad Institute Genome Sequencing Center for Infectious Disease"/>
            <person name="Wu L."/>
            <person name="Ma J."/>
        </authorList>
    </citation>
    <scope>NUCLEOTIDE SEQUENCE [LARGE SCALE GENOMIC DNA]</scope>
    <source>
        <strain evidence="3">JCM 14924</strain>
    </source>
</reference>
<proteinExistence type="predicted"/>
<feature type="region of interest" description="Disordered" evidence="1">
    <location>
        <begin position="58"/>
        <end position="81"/>
    </location>
</feature>
<sequence>MGRAALCSGSSPYLRRWCGLGATSGGGWFAAGEEWVRRLCERLRRADGVRAWCGPPGRDLTTAKAAPAPGMAGDRWDTRRP</sequence>
<accession>A0ABP5NDJ0</accession>
<dbReference type="EMBL" id="BAAAOQ010000008">
    <property type="protein sequence ID" value="GAA2195937.1"/>
    <property type="molecule type" value="Genomic_DNA"/>
</dbReference>
<comment type="caution">
    <text evidence="2">The sequence shown here is derived from an EMBL/GenBank/DDBJ whole genome shotgun (WGS) entry which is preliminary data.</text>
</comment>